<evidence type="ECO:0000313" key="2">
    <source>
        <dbReference type="EMBL" id="RGK49078.1"/>
    </source>
</evidence>
<protein>
    <submittedName>
        <fullName evidence="3">N-acetyltransferase</fullName>
    </submittedName>
</protein>
<dbReference type="Pfam" id="PF13302">
    <property type="entry name" value="Acetyltransf_3"/>
    <property type="match status" value="1"/>
</dbReference>
<dbReference type="Proteomes" id="UP000261208">
    <property type="component" value="Unassembled WGS sequence"/>
</dbReference>
<dbReference type="InterPro" id="IPR016181">
    <property type="entry name" value="Acyl_CoA_acyltransferase"/>
</dbReference>
<dbReference type="PROSITE" id="PS51186">
    <property type="entry name" value="GNAT"/>
    <property type="match status" value="1"/>
</dbReference>
<dbReference type="AlphaFoldDB" id="A0A395XHE0"/>
<evidence type="ECO:0000313" key="5">
    <source>
        <dbReference type="Proteomes" id="UP000266376"/>
    </source>
</evidence>
<evidence type="ECO:0000313" key="3">
    <source>
        <dbReference type="EMBL" id="RGW48777.1"/>
    </source>
</evidence>
<dbReference type="SUPFAM" id="SSF55729">
    <property type="entry name" value="Acyl-CoA N-acyltransferases (Nat)"/>
    <property type="match status" value="1"/>
</dbReference>
<dbReference type="EMBL" id="QSQQ01000005">
    <property type="protein sequence ID" value="RGK49078.1"/>
    <property type="molecule type" value="Genomic_DNA"/>
</dbReference>
<dbReference type="PANTHER" id="PTHR43415:SF3">
    <property type="entry name" value="GNAT-FAMILY ACETYLTRANSFERASE"/>
    <property type="match status" value="1"/>
</dbReference>
<gene>
    <name evidence="3" type="ORF">DWV67_14550</name>
    <name evidence="2" type="ORF">DXD10_05055</name>
</gene>
<dbReference type="Gene3D" id="3.40.630.30">
    <property type="match status" value="1"/>
</dbReference>
<dbReference type="PANTHER" id="PTHR43415">
    <property type="entry name" value="SPERMIDINE N(1)-ACETYLTRANSFERASE"/>
    <property type="match status" value="1"/>
</dbReference>
<name>A0A395XHE0_9FIRM</name>
<dbReference type="CDD" id="cd04301">
    <property type="entry name" value="NAT_SF"/>
    <property type="match status" value="1"/>
</dbReference>
<organism evidence="3 5">
    <name type="scientific">Dorea formicigenerans</name>
    <dbReference type="NCBI Taxonomy" id="39486"/>
    <lineage>
        <taxon>Bacteria</taxon>
        <taxon>Bacillati</taxon>
        <taxon>Bacillota</taxon>
        <taxon>Clostridia</taxon>
        <taxon>Lachnospirales</taxon>
        <taxon>Lachnospiraceae</taxon>
        <taxon>Dorea</taxon>
    </lineage>
</organism>
<dbReference type="Proteomes" id="UP000266376">
    <property type="component" value="Unassembled WGS sequence"/>
</dbReference>
<sequence>MYKLRELEQKDLDTINKWRNNKELIDLLGAPYRFINYEVDVRWFEHYMKSRNESIRCAIVDDMNDKILGLISIVSINNLNQSGELHIMIGDCENQGKGIGTFAVKEMINHAFYNLNLHRIELTVLEDNVRAIHLYEKCGFKYEGRKRKAKYKNGKFVDMKMYAILREEI</sequence>
<proteinExistence type="predicted"/>
<dbReference type="InterPro" id="IPR000182">
    <property type="entry name" value="GNAT_dom"/>
</dbReference>
<evidence type="ECO:0000259" key="1">
    <source>
        <dbReference type="PROSITE" id="PS51186"/>
    </source>
</evidence>
<accession>A0A395XHE0</accession>
<reference evidence="4 5" key="1">
    <citation type="submission" date="2018-08" db="EMBL/GenBank/DDBJ databases">
        <title>A genome reference for cultivated species of the human gut microbiota.</title>
        <authorList>
            <person name="Zou Y."/>
            <person name="Xue W."/>
            <person name="Luo G."/>
        </authorList>
    </citation>
    <scope>NUCLEOTIDE SEQUENCE [LARGE SCALE GENOMIC DNA]</scope>
    <source>
        <strain evidence="3 5">AF12-11</strain>
        <strain evidence="2 4">TF11-11</strain>
    </source>
</reference>
<comment type="caution">
    <text evidence="3">The sequence shown here is derived from an EMBL/GenBank/DDBJ whole genome shotgun (WGS) entry which is preliminary data.</text>
</comment>
<dbReference type="GO" id="GO:0016747">
    <property type="term" value="F:acyltransferase activity, transferring groups other than amino-acyl groups"/>
    <property type="evidence" value="ECO:0007669"/>
    <property type="project" value="InterPro"/>
</dbReference>
<feature type="domain" description="N-acetyltransferase" evidence="1">
    <location>
        <begin position="2"/>
        <end position="164"/>
    </location>
</feature>
<dbReference type="EMBL" id="QSAJ01000052">
    <property type="protein sequence ID" value="RGW48777.1"/>
    <property type="molecule type" value="Genomic_DNA"/>
</dbReference>
<keyword evidence="3" id="KW-0808">Transferase</keyword>
<evidence type="ECO:0000313" key="4">
    <source>
        <dbReference type="Proteomes" id="UP000261208"/>
    </source>
</evidence>
<dbReference type="RefSeq" id="WP_117649388.1">
    <property type="nucleotide sequence ID" value="NZ_QSQQ01000005.1"/>
</dbReference>